<keyword evidence="6" id="KW-0479">Metal-binding</keyword>
<protein>
    <recommendedName>
        <fullName evidence="3">tRNA threonylcarbamoyladenosine biosynthesis protein TsaE</fullName>
    </recommendedName>
    <alternativeName>
        <fullName evidence="10">t(6)A37 threonylcarbamoyladenosine biosynthesis protein TsaE</fullName>
    </alternativeName>
</protein>
<dbReference type="InterPro" id="IPR027417">
    <property type="entry name" value="P-loop_NTPase"/>
</dbReference>
<keyword evidence="5" id="KW-0819">tRNA processing</keyword>
<keyword evidence="7" id="KW-0547">Nucleotide-binding</keyword>
<evidence type="ECO:0000256" key="2">
    <source>
        <dbReference type="ARBA" id="ARBA00007599"/>
    </source>
</evidence>
<keyword evidence="4" id="KW-0963">Cytoplasm</keyword>
<dbReference type="Pfam" id="PF02367">
    <property type="entry name" value="TsaE"/>
    <property type="match status" value="1"/>
</dbReference>
<evidence type="ECO:0000256" key="9">
    <source>
        <dbReference type="ARBA" id="ARBA00022842"/>
    </source>
</evidence>
<evidence type="ECO:0000256" key="3">
    <source>
        <dbReference type="ARBA" id="ARBA00019010"/>
    </source>
</evidence>
<dbReference type="GO" id="GO:0005737">
    <property type="term" value="C:cytoplasm"/>
    <property type="evidence" value="ECO:0007669"/>
    <property type="project" value="UniProtKB-SubCell"/>
</dbReference>
<evidence type="ECO:0000256" key="10">
    <source>
        <dbReference type="ARBA" id="ARBA00032441"/>
    </source>
</evidence>
<evidence type="ECO:0000256" key="4">
    <source>
        <dbReference type="ARBA" id="ARBA00022490"/>
    </source>
</evidence>
<evidence type="ECO:0000256" key="7">
    <source>
        <dbReference type="ARBA" id="ARBA00022741"/>
    </source>
</evidence>
<dbReference type="PANTHER" id="PTHR33540:SF2">
    <property type="entry name" value="TRNA THREONYLCARBAMOYLADENOSINE BIOSYNTHESIS PROTEIN TSAE"/>
    <property type="match status" value="1"/>
</dbReference>
<dbReference type="EMBL" id="CP117826">
    <property type="protein sequence ID" value="XCC62993.1"/>
    <property type="molecule type" value="Genomic_DNA"/>
</dbReference>
<dbReference type="RefSeq" id="WP_079547867.1">
    <property type="nucleotide sequence ID" value="NZ_CP117826.1"/>
</dbReference>
<comment type="similarity">
    <text evidence="2">Belongs to the TsaE family.</text>
</comment>
<sequence>MQEFFSDSELKTKEFAKKLASHLVQGSFLAVYGELGAGKTAFVQGLAEGLGVRESVVSPTYTILRVYESGRLPLYHFDIYRVEDEDELYETGFEEYAAGDGICVCEWADLIPEALPAPRLDISIVRTGDAGRHITVREVEK</sequence>
<dbReference type="InterPro" id="IPR003442">
    <property type="entry name" value="T6A_TsaE"/>
</dbReference>
<keyword evidence="8" id="KW-0067">ATP-binding</keyword>
<accession>A0AAU8A9V6</accession>
<evidence type="ECO:0000256" key="1">
    <source>
        <dbReference type="ARBA" id="ARBA00004496"/>
    </source>
</evidence>
<evidence type="ECO:0000313" key="11">
    <source>
        <dbReference type="EMBL" id="XCC62993.1"/>
    </source>
</evidence>
<keyword evidence="9" id="KW-0460">Magnesium</keyword>
<dbReference type="GO" id="GO:0002949">
    <property type="term" value="P:tRNA threonylcarbamoyladenosine modification"/>
    <property type="evidence" value="ECO:0007669"/>
    <property type="project" value="InterPro"/>
</dbReference>
<evidence type="ECO:0000256" key="6">
    <source>
        <dbReference type="ARBA" id="ARBA00022723"/>
    </source>
</evidence>
<dbReference type="GO" id="GO:0005524">
    <property type="term" value="F:ATP binding"/>
    <property type="evidence" value="ECO:0007669"/>
    <property type="project" value="UniProtKB-KW"/>
</dbReference>
<dbReference type="SUPFAM" id="SSF52540">
    <property type="entry name" value="P-loop containing nucleoside triphosphate hydrolases"/>
    <property type="match status" value="1"/>
</dbReference>
<evidence type="ECO:0000256" key="8">
    <source>
        <dbReference type="ARBA" id="ARBA00022840"/>
    </source>
</evidence>
<proteinExistence type="inferred from homology"/>
<organism evidence="11">
    <name type="scientific">Christensenella massiliensis</name>
    <dbReference type="NCBI Taxonomy" id="1805714"/>
    <lineage>
        <taxon>Bacteria</taxon>
        <taxon>Bacillati</taxon>
        <taxon>Bacillota</taxon>
        <taxon>Clostridia</taxon>
        <taxon>Christensenellales</taxon>
        <taxon>Christensenellaceae</taxon>
        <taxon>Christensenella</taxon>
    </lineage>
</organism>
<comment type="subcellular location">
    <subcellularLocation>
        <location evidence="1">Cytoplasm</location>
    </subcellularLocation>
</comment>
<evidence type="ECO:0000256" key="5">
    <source>
        <dbReference type="ARBA" id="ARBA00022694"/>
    </source>
</evidence>
<dbReference type="NCBIfam" id="TIGR00150">
    <property type="entry name" value="T6A_YjeE"/>
    <property type="match status" value="1"/>
</dbReference>
<dbReference type="AlphaFoldDB" id="A0AAU8A9V6"/>
<dbReference type="GO" id="GO:0046872">
    <property type="term" value="F:metal ion binding"/>
    <property type="evidence" value="ECO:0007669"/>
    <property type="project" value="UniProtKB-KW"/>
</dbReference>
<reference evidence="11" key="1">
    <citation type="submission" date="2023-02" db="EMBL/GenBank/DDBJ databases">
        <title>Gut commensal Christensenella minuta modulates host metabolism via a new class of secondary bile acids.</title>
        <authorList>
            <person name="Liu C."/>
        </authorList>
    </citation>
    <scope>NUCLEOTIDE SEQUENCE</scope>
    <source>
        <strain evidence="11">CA70</strain>
    </source>
</reference>
<dbReference type="Gene3D" id="3.40.50.300">
    <property type="entry name" value="P-loop containing nucleotide triphosphate hydrolases"/>
    <property type="match status" value="1"/>
</dbReference>
<gene>
    <name evidence="11" type="primary">tsaE</name>
    <name evidence="11" type="ORF">PUP29_03500</name>
</gene>
<dbReference type="PANTHER" id="PTHR33540">
    <property type="entry name" value="TRNA THREONYLCARBAMOYLADENOSINE BIOSYNTHESIS PROTEIN TSAE"/>
    <property type="match status" value="1"/>
</dbReference>
<name>A0AAU8A9V6_9FIRM</name>